<dbReference type="AlphaFoldDB" id="A0AAW5SNG6"/>
<dbReference type="EMBL" id="BCTA01000069">
    <property type="protein sequence ID" value="GAT11432.1"/>
    <property type="molecule type" value="Genomic_DNA"/>
</dbReference>
<sequence>MNDFFMFVAFGGLAIAIVAGWLPLHIGRIVYWSGAVITTVSVFFMAYPHDWGPGLMMSLFAACAITGVAYVHTEFISIRGKTFSLFADPNTIDDYGLGLTPSKTWWLTVLGVAILVTSGVSYVADGAAAWLPVGMGAIAVFIAVSLGYRDALARRVIAAGQKIQLGLLTVLTLGAFPILYLIAYKAGTRRTADRRITG</sequence>
<dbReference type="Proteomes" id="UP000069773">
    <property type="component" value="Unassembled WGS sequence"/>
</dbReference>
<evidence type="ECO:0000313" key="2">
    <source>
        <dbReference type="EMBL" id="GAT11432.1"/>
    </source>
</evidence>
<keyword evidence="1" id="KW-0472">Membrane</keyword>
<gene>
    <name evidence="3" type="ORF">H7I77_14635</name>
    <name evidence="2" type="ORF">RMCN_4565</name>
</gene>
<reference evidence="2 4" key="1">
    <citation type="journal article" date="2016" name="Genome Announc.">
        <title>Draft Genome Sequences of Five Rapidly Growing Mycobacterium Species, M. thermoresistibile, M. fortuitum subsp. acetamidolyticum, M. canariasense, M. brisbanense, and M. novocastrense.</title>
        <authorList>
            <person name="Katahira K."/>
            <person name="Ogura Y."/>
            <person name="Gotoh Y."/>
            <person name="Hayashi T."/>
        </authorList>
    </citation>
    <scope>NUCLEOTIDE SEQUENCE [LARGE SCALE GENOMIC DNA]</scope>
    <source>
        <strain evidence="2 4">JCM18114</strain>
    </source>
</reference>
<feature type="transmembrane region" description="Helical" evidence="1">
    <location>
        <begin position="163"/>
        <end position="183"/>
    </location>
</feature>
<evidence type="ECO:0000313" key="4">
    <source>
        <dbReference type="Proteomes" id="UP000069773"/>
    </source>
</evidence>
<keyword evidence="1" id="KW-0812">Transmembrane</keyword>
<keyword evidence="4" id="KW-1185">Reference proteome</keyword>
<dbReference type="Proteomes" id="UP001207528">
    <property type="component" value="Unassembled WGS sequence"/>
</dbReference>
<evidence type="ECO:0000313" key="5">
    <source>
        <dbReference type="Proteomes" id="UP001207528"/>
    </source>
</evidence>
<dbReference type="RefSeq" id="WP_067393950.1">
    <property type="nucleotide sequence ID" value="NZ_BCTA01000069.1"/>
</dbReference>
<proteinExistence type="predicted"/>
<comment type="caution">
    <text evidence="3">The sequence shown here is derived from an EMBL/GenBank/DDBJ whole genome shotgun (WGS) entry which is preliminary data.</text>
</comment>
<feature type="transmembrane region" description="Helical" evidence="1">
    <location>
        <begin position="53"/>
        <end position="71"/>
    </location>
</feature>
<keyword evidence="1" id="KW-1133">Transmembrane helix</keyword>
<feature type="transmembrane region" description="Helical" evidence="1">
    <location>
        <begin position="130"/>
        <end position="151"/>
    </location>
</feature>
<dbReference type="EMBL" id="JACKTI010000038">
    <property type="protein sequence ID" value="MCV7024568.1"/>
    <property type="molecule type" value="Genomic_DNA"/>
</dbReference>
<name>A0AAW5SNG6_MYCNV</name>
<feature type="transmembrane region" description="Helical" evidence="1">
    <location>
        <begin position="29"/>
        <end position="47"/>
    </location>
</feature>
<evidence type="ECO:0000313" key="3">
    <source>
        <dbReference type="EMBL" id="MCV7024568.1"/>
    </source>
</evidence>
<accession>A0AAW5SNG6</accession>
<organism evidence="3 5">
    <name type="scientific">Mycolicibacterium novocastrense</name>
    <name type="common">Mycobacterium novocastrense</name>
    <dbReference type="NCBI Taxonomy" id="59813"/>
    <lineage>
        <taxon>Bacteria</taxon>
        <taxon>Bacillati</taxon>
        <taxon>Actinomycetota</taxon>
        <taxon>Actinomycetes</taxon>
        <taxon>Mycobacteriales</taxon>
        <taxon>Mycobacteriaceae</taxon>
        <taxon>Mycolicibacterium</taxon>
    </lineage>
</organism>
<reference evidence="3" key="2">
    <citation type="submission" date="2020-07" db="EMBL/GenBank/DDBJ databases">
        <authorList>
            <person name="Pettersson B.M.F."/>
            <person name="Behra P.R.K."/>
            <person name="Ramesh M."/>
            <person name="Das S."/>
            <person name="Dasgupta S."/>
            <person name="Kirsebom L.A."/>
        </authorList>
    </citation>
    <scope>NUCLEOTIDE SEQUENCE</scope>
    <source>
        <strain evidence="3">DSM 44203</strain>
    </source>
</reference>
<evidence type="ECO:0000256" key="1">
    <source>
        <dbReference type="SAM" id="Phobius"/>
    </source>
</evidence>
<protein>
    <submittedName>
        <fullName evidence="3">Uncharacterized protein</fullName>
    </submittedName>
</protein>
<reference evidence="3" key="3">
    <citation type="journal article" date="2022" name="BMC Genomics">
        <title>Comparative genome analysis of mycobacteria focusing on tRNA and non-coding RNA.</title>
        <authorList>
            <person name="Behra P.R.K."/>
            <person name="Pettersson B.M.F."/>
            <person name="Ramesh M."/>
            <person name="Das S."/>
            <person name="Dasgupta S."/>
            <person name="Kirsebom L.A."/>
        </authorList>
    </citation>
    <scope>NUCLEOTIDE SEQUENCE</scope>
    <source>
        <strain evidence="3">DSM 44203</strain>
    </source>
</reference>
<feature type="transmembrane region" description="Helical" evidence="1">
    <location>
        <begin position="105"/>
        <end position="124"/>
    </location>
</feature>
<feature type="transmembrane region" description="Helical" evidence="1">
    <location>
        <begin position="6"/>
        <end position="22"/>
    </location>
</feature>